<evidence type="ECO:0000256" key="1">
    <source>
        <dbReference type="SAM" id="Phobius"/>
    </source>
</evidence>
<keyword evidence="1" id="KW-0812">Transmembrane</keyword>
<evidence type="ECO:0000313" key="3">
    <source>
        <dbReference type="Proteomes" id="UP000246132"/>
    </source>
</evidence>
<feature type="transmembrane region" description="Helical" evidence="1">
    <location>
        <begin position="59"/>
        <end position="78"/>
    </location>
</feature>
<accession>A0A3A8ADY9</accession>
<sequence length="139" mass="15254">MAGLLTVLTLRWQYGWSDAGHIGIVSAIYAAGAGTGFAASLFATSLAMPHASRRRRTMVTVLLAVLAVLGATYFIFFLEHRSYYSQWHDAALTRLWFWQQAFTALGGAAQFAVMGIRYFGVGALALIVAASWWVHRTAH</sequence>
<name>A0A3A8ADY9_9HYPH</name>
<keyword evidence="1" id="KW-0472">Membrane</keyword>
<keyword evidence="3" id="KW-1185">Reference proteome</keyword>
<proteinExistence type="predicted"/>
<feature type="transmembrane region" description="Helical" evidence="1">
    <location>
        <begin position="115"/>
        <end position="134"/>
    </location>
</feature>
<dbReference type="EMBL" id="QFWV02000002">
    <property type="protein sequence ID" value="RKF08065.1"/>
    <property type="molecule type" value="Genomic_DNA"/>
</dbReference>
<evidence type="ECO:0000313" key="2">
    <source>
        <dbReference type="EMBL" id="RKF08065.1"/>
    </source>
</evidence>
<feature type="transmembrane region" description="Helical" evidence="1">
    <location>
        <begin position="27"/>
        <end position="47"/>
    </location>
</feature>
<keyword evidence="1" id="KW-1133">Transmembrane helix</keyword>
<dbReference type="Proteomes" id="UP000246132">
    <property type="component" value="Unassembled WGS sequence"/>
</dbReference>
<reference evidence="2 3" key="1">
    <citation type="journal article" date="2018" name="Int. J. Syst. Bacteriol.">
        <title>Oceaniradius stylonemae gen. nov., sp. nov., isolated from a red alga, Stylonema cornu-cervi.</title>
        <authorList>
            <person name="Jeong S."/>
        </authorList>
    </citation>
    <scope>NUCLEOTIDE SEQUENCE [LARGE SCALE GENOMIC DNA]</scope>
    <source>
        <strain evidence="2 3">StC1</strain>
    </source>
</reference>
<comment type="caution">
    <text evidence="2">The sequence shown here is derived from an EMBL/GenBank/DDBJ whole genome shotgun (WGS) entry which is preliminary data.</text>
</comment>
<protein>
    <submittedName>
        <fullName evidence="2">Uncharacterized protein</fullName>
    </submittedName>
</protein>
<organism evidence="2 3">
    <name type="scientific">Oceaniradius stylonematis</name>
    <dbReference type="NCBI Taxonomy" id="2184161"/>
    <lineage>
        <taxon>Bacteria</taxon>
        <taxon>Pseudomonadati</taxon>
        <taxon>Pseudomonadota</taxon>
        <taxon>Alphaproteobacteria</taxon>
        <taxon>Hyphomicrobiales</taxon>
        <taxon>Ahrensiaceae</taxon>
        <taxon>Oceaniradius</taxon>
    </lineage>
</organism>
<gene>
    <name evidence="2" type="ORF">DEM25_001695</name>
</gene>
<dbReference type="AlphaFoldDB" id="A0A3A8ADY9"/>